<keyword evidence="5" id="KW-1185">Reference proteome</keyword>
<evidence type="ECO:0000313" key="5">
    <source>
        <dbReference type="Proteomes" id="UP001208570"/>
    </source>
</evidence>
<dbReference type="InterPro" id="IPR016187">
    <property type="entry name" value="CTDL_fold"/>
</dbReference>
<dbReference type="PROSITE" id="PS00615">
    <property type="entry name" value="C_TYPE_LECTIN_1"/>
    <property type="match status" value="1"/>
</dbReference>
<evidence type="ECO:0000256" key="1">
    <source>
        <dbReference type="ARBA" id="ARBA00023157"/>
    </source>
</evidence>
<dbReference type="InterPro" id="IPR016186">
    <property type="entry name" value="C-type_lectin-like/link_sf"/>
</dbReference>
<dbReference type="SMART" id="SM00034">
    <property type="entry name" value="CLECT"/>
    <property type="match status" value="1"/>
</dbReference>
<keyword evidence="2" id="KW-0732">Signal</keyword>
<dbReference type="PROSITE" id="PS50041">
    <property type="entry name" value="C_TYPE_LECTIN_2"/>
    <property type="match status" value="1"/>
</dbReference>
<feature type="domain" description="C-type lectin" evidence="3">
    <location>
        <begin position="139"/>
        <end position="238"/>
    </location>
</feature>
<feature type="signal peptide" evidence="2">
    <location>
        <begin position="1"/>
        <end position="23"/>
    </location>
</feature>
<sequence length="239" mass="27879">MESFDVFRSLMLAFCLGEIDVLSCPSDDHCHRHIFYELQNKTYDKQVLLELGQCPQQQCRRLCRQYVECFSFSMEWADDKFGKCTIYNGIINTNRLVKKDKLTLYVSCPRGFIWYGKANKCYSSQVFESVPGTVMIQVCKDLHPEATTVEPRNQAQMDVIVSIAVDRHVWVGMYRPENSDILEDFKYFSDGTNITYTNWGTGDPNNGDNNEDCVVSAWYLNFRLMDIYCYYTYLLICEV</sequence>
<dbReference type="Pfam" id="PF00059">
    <property type="entry name" value="Lectin_C"/>
    <property type="match status" value="1"/>
</dbReference>
<organism evidence="4 5">
    <name type="scientific">Paralvinella palmiformis</name>
    <dbReference type="NCBI Taxonomy" id="53620"/>
    <lineage>
        <taxon>Eukaryota</taxon>
        <taxon>Metazoa</taxon>
        <taxon>Spiralia</taxon>
        <taxon>Lophotrochozoa</taxon>
        <taxon>Annelida</taxon>
        <taxon>Polychaeta</taxon>
        <taxon>Sedentaria</taxon>
        <taxon>Canalipalpata</taxon>
        <taxon>Terebellida</taxon>
        <taxon>Terebelliformia</taxon>
        <taxon>Alvinellidae</taxon>
        <taxon>Paralvinella</taxon>
    </lineage>
</organism>
<dbReference type="EMBL" id="JAODUP010000128">
    <property type="protein sequence ID" value="KAK2160654.1"/>
    <property type="molecule type" value="Genomic_DNA"/>
</dbReference>
<dbReference type="InterPro" id="IPR001304">
    <property type="entry name" value="C-type_lectin-like"/>
</dbReference>
<evidence type="ECO:0000256" key="2">
    <source>
        <dbReference type="SAM" id="SignalP"/>
    </source>
</evidence>
<dbReference type="Proteomes" id="UP001208570">
    <property type="component" value="Unassembled WGS sequence"/>
</dbReference>
<reference evidence="4" key="1">
    <citation type="journal article" date="2023" name="Mol. Biol. Evol.">
        <title>Third-Generation Sequencing Reveals the Adaptive Role of the Epigenome in Three Deep-Sea Polychaetes.</title>
        <authorList>
            <person name="Perez M."/>
            <person name="Aroh O."/>
            <person name="Sun Y."/>
            <person name="Lan Y."/>
            <person name="Juniper S.K."/>
            <person name="Young C.R."/>
            <person name="Angers B."/>
            <person name="Qian P.Y."/>
        </authorList>
    </citation>
    <scope>NUCLEOTIDE SEQUENCE</scope>
    <source>
        <strain evidence="4">P08H-3</strain>
    </source>
</reference>
<comment type="caution">
    <text evidence="4">The sequence shown here is derived from an EMBL/GenBank/DDBJ whole genome shotgun (WGS) entry which is preliminary data.</text>
</comment>
<accession>A0AAD9JWN8</accession>
<keyword evidence="1" id="KW-1015">Disulfide bond</keyword>
<feature type="chain" id="PRO_5042106176" description="C-type lectin domain-containing protein" evidence="2">
    <location>
        <begin position="24"/>
        <end position="239"/>
    </location>
</feature>
<dbReference type="Gene3D" id="3.10.100.10">
    <property type="entry name" value="Mannose-Binding Protein A, subunit A"/>
    <property type="match status" value="1"/>
</dbReference>
<proteinExistence type="predicted"/>
<evidence type="ECO:0000313" key="4">
    <source>
        <dbReference type="EMBL" id="KAK2160654.1"/>
    </source>
</evidence>
<protein>
    <recommendedName>
        <fullName evidence="3">C-type lectin domain-containing protein</fullName>
    </recommendedName>
</protein>
<name>A0AAD9JWN8_9ANNE</name>
<gene>
    <name evidence="4" type="ORF">LSH36_128g01021</name>
</gene>
<dbReference type="AlphaFoldDB" id="A0AAD9JWN8"/>
<dbReference type="SUPFAM" id="SSF56436">
    <property type="entry name" value="C-type lectin-like"/>
    <property type="match status" value="1"/>
</dbReference>
<evidence type="ECO:0000259" key="3">
    <source>
        <dbReference type="PROSITE" id="PS50041"/>
    </source>
</evidence>
<dbReference type="InterPro" id="IPR018378">
    <property type="entry name" value="C-type_lectin_CS"/>
</dbReference>